<dbReference type="Proteomes" id="UP000243589">
    <property type="component" value="Unassembled WGS sequence"/>
</dbReference>
<dbReference type="NCBIfam" id="TIGR01484">
    <property type="entry name" value="HAD-SF-IIB"/>
    <property type="match status" value="1"/>
</dbReference>
<accession>A0A150H6U3</accession>
<organism evidence="1 2">
    <name type="scientific">Brevibacterium ravenspurgense</name>
    <dbReference type="NCBI Taxonomy" id="479117"/>
    <lineage>
        <taxon>Bacteria</taxon>
        <taxon>Bacillati</taxon>
        <taxon>Actinomycetota</taxon>
        <taxon>Actinomycetes</taxon>
        <taxon>Micrococcales</taxon>
        <taxon>Brevibacteriaceae</taxon>
        <taxon>Brevibacterium</taxon>
    </lineage>
</organism>
<dbReference type="GO" id="GO:0016791">
    <property type="term" value="F:phosphatase activity"/>
    <property type="evidence" value="ECO:0007669"/>
    <property type="project" value="TreeGrafter"/>
</dbReference>
<name>A0A150H6U3_9MICO</name>
<dbReference type="InterPro" id="IPR036412">
    <property type="entry name" value="HAD-like_sf"/>
</dbReference>
<keyword evidence="2" id="KW-1185">Reference proteome</keyword>
<dbReference type="Gene3D" id="3.40.50.1000">
    <property type="entry name" value="HAD superfamily/HAD-like"/>
    <property type="match status" value="1"/>
</dbReference>
<dbReference type="RefSeq" id="WP_062022466.1">
    <property type="nucleotide sequence ID" value="NZ_LQQC01000011.1"/>
</dbReference>
<dbReference type="Pfam" id="PF08282">
    <property type="entry name" value="Hydrolase_3"/>
    <property type="match status" value="1"/>
</dbReference>
<evidence type="ECO:0000313" key="1">
    <source>
        <dbReference type="EMBL" id="KXZ57715.1"/>
    </source>
</evidence>
<dbReference type="InterPro" id="IPR006379">
    <property type="entry name" value="HAD-SF_hydro_IIB"/>
</dbReference>
<dbReference type="PANTHER" id="PTHR10000:SF8">
    <property type="entry name" value="HAD SUPERFAMILY HYDROLASE-LIKE, TYPE 3"/>
    <property type="match status" value="1"/>
</dbReference>
<dbReference type="EMBL" id="LQQC01000011">
    <property type="protein sequence ID" value="KXZ57715.1"/>
    <property type="molecule type" value="Genomic_DNA"/>
</dbReference>
<protein>
    <submittedName>
        <fullName evidence="1">Putative phosphatase</fullName>
        <ecNumber evidence="1">3.1.3.-</ecNumber>
    </submittedName>
</protein>
<gene>
    <name evidence="1" type="ORF">Bravens_01740</name>
</gene>
<dbReference type="Gene3D" id="3.30.1240.10">
    <property type="match status" value="1"/>
</dbReference>
<sequence length="277" mass="30238">MTEYIVALDLDGTVVDYENRLSDYTRAVIRAVARRGHHVVIATGRTVDGALDVANRLGLTHGYVVASNGAVIVELDAESDRGWDVYHVECFDPGPALERMSSVLPEALYMVEDTDLVRWSSGQFPDGDLAVGSDLRVTSFEDLKTKTATRIVMREMTIDNAAFEKSVQNIGLHGVTYSVGWSNWLDIQPDGVSKASAIQRVGVNLGVEQKHTIGAGDGSNDVEMLQWVDTAIVMGQSKEKLGAYADIIAAPVEEDGLAEQLVNFFDLTKDEISAEFR</sequence>
<evidence type="ECO:0000313" key="2">
    <source>
        <dbReference type="Proteomes" id="UP000243589"/>
    </source>
</evidence>
<dbReference type="EC" id="3.1.3.-" evidence="1"/>
<dbReference type="SUPFAM" id="SSF56784">
    <property type="entry name" value="HAD-like"/>
    <property type="match status" value="1"/>
</dbReference>
<keyword evidence="1" id="KW-0378">Hydrolase</keyword>
<dbReference type="GO" id="GO:0005829">
    <property type="term" value="C:cytosol"/>
    <property type="evidence" value="ECO:0007669"/>
    <property type="project" value="TreeGrafter"/>
</dbReference>
<dbReference type="InterPro" id="IPR023214">
    <property type="entry name" value="HAD_sf"/>
</dbReference>
<dbReference type="PANTHER" id="PTHR10000">
    <property type="entry name" value="PHOSPHOSERINE PHOSPHATASE"/>
    <property type="match status" value="1"/>
</dbReference>
<dbReference type="AlphaFoldDB" id="A0A150H6U3"/>
<comment type="caution">
    <text evidence="1">The sequence shown here is derived from an EMBL/GenBank/DDBJ whole genome shotgun (WGS) entry which is preliminary data.</text>
</comment>
<dbReference type="PATRIC" id="fig|479117.4.peg.1724"/>
<reference evidence="1 2" key="1">
    <citation type="submission" date="2016-01" db="EMBL/GenBank/DDBJ databases">
        <title>Use of Whole Genome Sequencing to ascertain that Brevibacterium massiliense (Roux, Raoult 2009) is a later heterotypic synonym of Brevibacterium ravenspurgense (Mages 2008).</title>
        <authorList>
            <person name="Bernier A.-M."/>
            <person name="Burdz T."/>
            <person name="Huynh C."/>
            <person name="Pachecho A.L."/>
            <person name="Wiebe D."/>
            <person name="Bonner C."/>
            <person name="Bernard K."/>
        </authorList>
    </citation>
    <scope>NUCLEOTIDE SEQUENCE [LARGE SCALE GENOMIC DNA]</scope>
    <source>
        <strain evidence="1 2">CCUG56047</strain>
    </source>
</reference>
<proteinExistence type="predicted"/>
<dbReference type="GO" id="GO:0000287">
    <property type="term" value="F:magnesium ion binding"/>
    <property type="evidence" value="ECO:0007669"/>
    <property type="project" value="TreeGrafter"/>
</dbReference>